<dbReference type="GO" id="GO:0016787">
    <property type="term" value="F:hydrolase activity"/>
    <property type="evidence" value="ECO:0007669"/>
    <property type="project" value="UniProtKB-UniRule"/>
</dbReference>
<dbReference type="PANTHER" id="PTHR14226">
    <property type="entry name" value="NEUROPATHY TARGET ESTERASE/SWISS CHEESE D.MELANOGASTER"/>
    <property type="match status" value="1"/>
</dbReference>
<sequence>MKMQSQENRKTALVLGGGGARGSYQIGVWQGLLELGIDFQVVTGTSVGALNGGLIVQGDYEAAREMWEAIETNHVLDIDFSGNIVDFKGYRKVVSQFLLDAFRNKGISANPLKTNIIDPLLDEERMRHRGIEFGIAMTEFPTMRSASFFLDEIPKGFVNLYLLGSASFFPMMQPTKIGTKSYVDGGYHDNIPIDLAIKKGATDFIVVDVKGPGITRRVKVPTGATVCELSSKWSLGTILLFDGARSELNIGLGYLETLKAYGKLQGSWYSFENDSFKAHQKIFYETTRKLIHSDKESFLTSYLTDKDTQRFLLKKLRLSFKGRVGKRELSFAIHELTGKMLRINPVKIYSFDEFNQAVITKFEKIASQIDSTTLFELDESNRIYSGDEWLAAYSEMLPFISNVKMTVYFLEQLEQHQASLLQSKRKQFLIERKPIAFLMAVYLYQLKKNCYQH</sequence>
<feature type="short sequence motif" description="DGA/G" evidence="4">
    <location>
        <begin position="184"/>
        <end position="186"/>
    </location>
</feature>
<dbReference type="InterPro" id="IPR002641">
    <property type="entry name" value="PNPLA_dom"/>
</dbReference>
<reference evidence="6 7" key="1">
    <citation type="journal article" date="2015" name="Genome Announc.">
        <title>Expanding the biotechnology potential of lactobacilli through comparative genomics of 213 strains and associated genera.</title>
        <authorList>
            <person name="Sun Z."/>
            <person name="Harris H.M."/>
            <person name="McCann A."/>
            <person name="Guo C."/>
            <person name="Argimon S."/>
            <person name="Zhang W."/>
            <person name="Yang X."/>
            <person name="Jeffery I.B."/>
            <person name="Cooney J.C."/>
            <person name="Kagawa T.F."/>
            <person name="Liu W."/>
            <person name="Song Y."/>
            <person name="Salvetti E."/>
            <person name="Wrobel A."/>
            <person name="Rasinkangas P."/>
            <person name="Parkhill J."/>
            <person name="Rea M.C."/>
            <person name="O'Sullivan O."/>
            <person name="Ritari J."/>
            <person name="Douillard F.P."/>
            <person name="Paul Ross R."/>
            <person name="Yang R."/>
            <person name="Briner A.E."/>
            <person name="Felis G.E."/>
            <person name="de Vos W.M."/>
            <person name="Barrangou R."/>
            <person name="Klaenhammer T.R."/>
            <person name="Caufield P.W."/>
            <person name="Cui Y."/>
            <person name="Zhang H."/>
            <person name="O'Toole P.W."/>
        </authorList>
    </citation>
    <scope>NUCLEOTIDE SEQUENCE [LARGE SCALE GENOMIC DNA]</scope>
    <source>
        <strain evidence="6 7">DSM 20623</strain>
    </source>
</reference>
<dbReference type="Proteomes" id="UP000051658">
    <property type="component" value="Unassembled WGS sequence"/>
</dbReference>
<dbReference type="eggNOG" id="COG1752">
    <property type="taxonomic scope" value="Bacteria"/>
</dbReference>
<dbReference type="EMBL" id="JQBS01000035">
    <property type="protein sequence ID" value="KRN54453.1"/>
    <property type="molecule type" value="Genomic_DNA"/>
</dbReference>
<dbReference type="PROSITE" id="PS51635">
    <property type="entry name" value="PNPLA"/>
    <property type="match status" value="1"/>
</dbReference>
<evidence type="ECO:0000259" key="5">
    <source>
        <dbReference type="PROSITE" id="PS51635"/>
    </source>
</evidence>
<dbReference type="PANTHER" id="PTHR14226:SF57">
    <property type="entry name" value="BLR7027 PROTEIN"/>
    <property type="match status" value="1"/>
</dbReference>
<organism evidence="6 7">
    <name type="scientific">Carnobacterium divergens DSM 20623</name>
    <dbReference type="NCBI Taxonomy" id="1449336"/>
    <lineage>
        <taxon>Bacteria</taxon>
        <taxon>Bacillati</taxon>
        <taxon>Bacillota</taxon>
        <taxon>Bacilli</taxon>
        <taxon>Lactobacillales</taxon>
        <taxon>Carnobacteriaceae</taxon>
        <taxon>Carnobacterium</taxon>
    </lineage>
</organism>
<evidence type="ECO:0000256" key="1">
    <source>
        <dbReference type="ARBA" id="ARBA00022801"/>
    </source>
</evidence>
<protein>
    <recommendedName>
        <fullName evidence="5">PNPLA domain-containing protein</fullName>
    </recommendedName>
</protein>
<keyword evidence="3 4" id="KW-0443">Lipid metabolism</keyword>
<keyword evidence="2 4" id="KW-0442">Lipid degradation</keyword>
<accession>A0A0R2HV50</accession>
<dbReference type="AlphaFoldDB" id="A0A0R2HV50"/>
<dbReference type="RefSeq" id="WP_034569388.1">
    <property type="nucleotide sequence ID" value="NZ_JQBS01000035.1"/>
</dbReference>
<evidence type="ECO:0000256" key="3">
    <source>
        <dbReference type="ARBA" id="ARBA00023098"/>
    </source>
</evidence>
<dbReference type="InterPro" id="IPR016035">
    <property type="entry name" value="Acyl_Trfase/lysoPLipase"/>
</dbReference>
<evidence type="ECO:0000313" key="6">
    <source>
        <dbReference type="EMBL" id="KRN54453.1"/>
    </source>
</evidence>
<dbReference type="InterPro" id="IPR050301">
    <property type="entry name" value="NTE"/>
</dbReference>
<dbReference type="SUPFAM" id="SSF52151">
    <property type="entry name" value="FabD/lysophospholipase-like"/>
    <property type="match status" value="1"/>
</dbReference>
<dbReference type="GO" id="GO:0016042">
    <property type="term" value="P:lipid catabolic process"/>
    <property type="evidence" value="ECO:0007669"/>
    <property type="project" value="UniProtKB-UniRule"/>
</dbReference>
<dbReference type="CDD" id="cd07209">
    <property type="entry name" value="Pat_hypo_Ecoli_Z1214_like"/>
    <property type="match status" value="1"/>
</dbReference>
<evidence type="ECO:0000313" key="7">
    <source>
        <dbReference type="Proteomes" id="UP000051658"/>
    </source>
</evidence>
<keyword evidence="7" id="KW-1185">Reference proteome</keyword>
<keyword evidence="1 4" id="KW-0378">Hydrolase</keyword>
<proteinExistence type="predicted"/>
<feature type="short sequence motif" description="GXGXXG" evidence="4">
    <location>
        <begin position="17"/>
        <end position="22"/>
    </location>
</feature>
<name>A0A0R2HV50_CARDV</name>
<feature type="domain" description="PNPLA" evidence="5">
    <location>
        <begin position="13"/>
        <end position="197"/>
    </location>
</feature>
<gene>
    <name evidence="6" type="ORF">IV74_GL002036</name>
</gene>
<dbReference type="Gene3D" id="3.40.1090.10">
    <property type="entry name" value="Cytosolic phospholipase A2 catalytic domain"/>
    <property type="match status" value="2"/>
</dbReference>
<feature type="short sequence motif" description="GXSXG" evidence="4">
    <location>
        <begin position="44"/>
        <end position="48"/>
    </location>
</feature>
<dbReference type="Pfam" id="PF01734">
    <property type="entry name" value="Patatin"/>
    <property type="match status" value="1"/>
</dbReference>
<feature type="active site" description="Proton acceptor" evidence="4">
    <location>
        <position position="184"/>
    </location>
</feature>
<evidence type="ECO:0000256" key="4">
    <source>
        <dbReference type="PROSITE-ProRule" id="PRU01161"/>
    </source>
</evidence>
<feature type="active site" description="Nucleophile" evidence="4">
    <location>
        <position position="46"/>
    </location>
</feature>
<dbReference type="GeneID" id="89589029"/>
<evidence type="ECO:0000256" key="2">
    <source>
        <dbReference type="ARBA" id="ARBA00022963"/>
    </source>
</evidence>
<dbReference type="PATRIC" id="fig|1449336.4.peg.2073"/>
<comment type="caution">
    <text evidence="6">The sequence shown here is derived from an EMBL/GenBank/DDBJ whole genome shotgun (WGS) entry which is preliminary data.</text>
</comment>